<keyword evidence="3" id="KW-1185">Reference proteome</keyword>
<dbReference type="AlphaFoldDB" id="A0A395T8L1"/>
<accession>A0A395T8L1</accession>
<evidence type="ECO:0000313" key="2">
    <source>
        <dbReference type="EMBL" id="RGP80786.1"/>
    </source>
</evidence>
<comment type="caution">
    <text evidence="2">The sequence shown here is derived from an EMBL/GenBank/DDBJ whole genome shotgun (WGS) entry which is preliminary data.</text>
</comment>
<keyword evidence="1" id="KW-1133">Transmembrane helix</keyword>
<gene>
    <name evidence="2" type="ORF">FLONG3_1127</name>
</gene>
<dbReference type="EMBL" id="PXOG01000024">
    <property type="protein sequence ID" value="RGP80786.1"/>
    <property type="molecule type" value="Genomic_DNA"/>
</dbReference>
<keyword evidence="1" id="KW-0812">Transmembrane</keyword>
<protein>
    <submittedName>
        <fullName evidence="2">Uncharacterized protein</fullName>
    </submittedName>
</protein>
<reference evidence="2 3" key="1">
    <citation type="journal article" date="2018" name="PLoS Pathog.">
        <title>Evolution of structural diversity of trichothecenes, a family of toxins produced by plant pathogenic and entomopathogenic fungi.</title>
        <authorList>
            <person name="Proctor R.H."/>
            <person name="McCormick S.P."/>
            <person name="Kim H.S."/>
            <person name="Cardoza R.E."/>
            <person name="Stanley A.M."/>
            <person name="Lindo L."/>
            <person name="Kelly A."/>
            <person name="Brown D.W."/>
            <person name="Lee T."/>
            <person name="Vaughan M.M."/>
            <person name="Alexander N.J."/>
            <person name="Busman M."/>
            <person name="Gutierrez S."/>
        </authorList>
    </citation>
    <scope>NUCLEOTIDE SEQUENCE [LARGE SCALE GENOMIC DNA]</scope>
    <source>
        <strain evidence="2 3">NRRL 20695</strain>
    </source>
</reference>
<organism evidence="2 3">
    <name type="scientific">Fusarium longipes</name>
    <dbReference type="NCBI Taxonomy" id="694270"/>
    <lineage>
        <taxon>Eukaryota</taxon>
        <taxon>Fungi</taxon>
        <taxon>Dikarya</taxon>
        <taxon>Ascomycota</taxon>
        <taxon>Pezizomycotina</taxon>
        <taxon>Sordariomycetes</taxon>
        <taxon>Hypocreomycetidae</taxon>
        <taxon>Hypocreales</taxon>
        <taxon>Nectriaceae</taxon>
        <taxon>Fusarium</taxon>
    </lineage>
</organism>
<feature type="transmembrane region" description="Helical" evidence="1">
    <location>
        <begin position="207"/>
        <end position="231"/>
    </location>
</feature>
<dbReference type="OrthoDB" id="5428040at2759"/>
<name>A0A395T8L1_9HYPO</name>
<feature type="transmembrane region" description="Helical" evidence="1">
    <location>
        <begin position="671"/>
        <end position="697"/>
    </location>
</feature>
<proteinExistence type="predicted"/>
<sequence>MAHYNQVYDFYESNANARGPYHRITHSQYPSDHRIPNAGKQSTSASTTELEMYAINPQLTLQDTPTHPQPRTLQPQPWQRRIGYLGFWILGLGTIVTLASCAFLVYFWNGAALARKGLPRPWGWDRIVFGGYAAQVAALCSTAIQSSVEFQLAMLAAAMAAIILERRGTRLSDLASLSMSKAFIDTASSWEIFLIASRKLPNRKNIVSYWLLPLLAVLVGIAMSITSFILLTDLKMVDIAGPSITQSIALGLDLDKVIADPAGTSYWQSKPLAHWRFAEARPSTTSNDTLKHVSDTGDIYRASLPFETLDNRTSLEQYHGPAIVGNVRTACVAPIFTNASLEYVFTGNPITEGLYLHSEIDTLASWESGPKINGSQFARISCRLNNYWDETSASWPLSLCSFMNIDRDTSNGSMKNPLSSRPYEFQPLLLLNSSSILNVNLVIPQWTGSTENWAVVSAPDTLRLSKFDKDGPWTSAIASNGTEVFKASLCFTALNIPFLYNVTMLGSAIPSEPKTRAKYRNLNQTSGKESDLLKQLGIGTTPSDFKTRGVLGLKIHSGPESLATRNFDEMEFAIYSLIRESIFDYSISGGWTFNNDALMGHVESVLFWPAHQDHSYLVQTILNRTADPALAIQALFSRFYQMISHDMLPYWTRQQSIVTVSAQKVVLPSQWTGLIAVLILIIIHYALMLVVIVLFLASTKVSLLGNTWQAVSQIVSPETDGIIKAATNSGMTDKEIESWVKTAESDITIVSPRLNTRGHI</sequence>
<feature type="transmembrane region" description="Helical" evidence="1">
    <location>
        <begin position="85"/>
        <end position="107"/>
    </location>
</feature>
<dbReference type="Proteomes" id="UP000266234">
    <property type="component" value="Unassembled WGS sequence"/>
</dbReference>
<keyword evidence="1" id="KW-0472">Membrane</keyword>
<evidence type="ECO:0000256" key="1">
    <source>
        <dbReference type="SAM" id="Phobius"/>
    </source>
</evidence>
<evidence type="ECO:0000313" key="3">
    <source>
        <dbReference type="Proteomes" id="UP000266234"/>
    </source>
</evidence>
<feature type="transmembrane region" description="Helical" evidence="1">
    <location>
        <begin position="127"/>
        <end position="144"/>
    </location>
</feature>